<dbReference type="PANTHER" id="PTHR43637:SF1">
    <property type="entry name" value="UPF0273 PROTEIN TM_0370"/>
    <property type="match status" value="1"/>
</dbReference>
<dbReference type="InterPro" id="IPR027417">
    <property type="entry name" value="P-loop_NTPase"/>
</dbReference>
<dbReference type="PANTHER" id="PTHR43637">
    <property type="entry name" value="UPF0273 PROTEIN TM_0370"/>
    <property type="match status" value="1"/>
</dbReference>
<organism evidence="4 5">
    <name type="scientific">Methanolobus profundi</name>
    <dbReference type="NCBI Taxonomy" id="487685"/>
    <lineage>
        <taxon>Archaea</taxon>
        <taxon>Methanobacteriati</taxon>
        <taxon>Methanobacteriota</taxon>
        <taxon>Stenosarchaea group</taxon>
        <taxon>Methanomicrobia</taxon>
        <taxon>Methanosarcinales</taxon>
        <taxon>Methanosarcinaceae</taxon>
        <taxon>Methanolobus</taxon>
    </lineage>
</organism>
<accession>A0A1I4Q1C4</accession>
<keyword evidence="1" id="KW-0547">Nucleotide-binding</keyword>
<dbReference type="GO" id="GO:0005524">
    <property type="term" value="F:ATP binding"/>
    <property type="evidence" value="ECO:0007669"/>
    <property type="project" value="UniProtKB-KW"/>
</dbReference>
<dbReference type="PRINTS" id="PR01874">
    <property type="entry name" value="DNAREPAIRADA"/>
</dbReference>
<proteinExistence type="predicted"/>
<name>A0A1I4Q1C4_9EURY</name>
<evidence type="ECO:0000259" key="3">
    <source>
        <dbReference type="PROSITE" id="PS51146"/>
    </source>
</evidence>
<protein>
    <submittedName>
        <fullName evidence="4">RecA-superfamily ATPase, KaiC/GvpD/RAD55 family</fullName>
    </submittedName>
</protein>
<sequence>MSEEKRIPTGIAGLDRVIEGGVRDNTTLLVVGSSGTGKSTFAMQYLNYGLEHGENGLYISMEEPPEQIMREAKMLGFNLDKYYNKELFFFHSKGKDFVQLVDEQLPALVEANKNYSVKTRVIIDPLTPLIWAIQDKQEQREIITKLFYTLKQLGPVLITTEEHAAPGETIGEDVLIPIYMSDGAVHLTYRPIGGAFNRALEIVKMRATRHGEEVYPYIFVRGVGVVVRTTPLISAEDVRKYDEVFDKAIRTAADLGASDRMLERLVYVKENWSYPFSPKETLQIFFESQGLNDAVTKEQLEKRKEKEGSTPETQLDIAELSGGTLQVDDDVIMPDFQDEAVVSDQEEEGLIEIDSLNELEELIK</sequence>
<feature type="domain" description="KaiC" evidence="3">
    <location>
        <begin position="5"/>
        <end position="247"/>
    </location>
</feature>
<dbReference type="Proteomes" id="UP000198535">
    <property type="component" value="Unassembled WGS sequence"/>
</dbReference>
<dbReference type="AlphaFoldDB" id="A0A1I4Q1C4"/>
<keyword evidence="5" id="KW-1185">Reference proteome</keyword>
<dbReference type="OrthoDB" id="27015at2157"/>
<dbReference type="Pfam" id="PF06745">
    <property type="entry name" value="ATPase"/>
    <property type="match status" value="1"/>
</dbReference>
<dbReference type="STRING" id="487685.SAMN04488696_1039"/>
<dbReference type="EMBL" id="FOUJ01000001">
    <property type="protein sequence ID" value="SFM33878.1"/>
    <property type="molecule type" value="Genomic_DNA"/>
</dbReference>
<evidence type="ECO:0000313" key="4">
    <source>
        <dbReference type="EMBL" id="SFM33878.1"/>
    </source>
</evidence>
<dbReference type="PROSITE" id="PS51146">
    <property type="entry name" value="KAIC"/>
    <property type="match status" value="1"/>
</dbReference>
<gene>
    <name evidence="4" type="ORF">SAMN04488696_1039</name>
</gene>
<evidence type="ECO:0000256" key="1">
    <source>
        <dbReference type="ARBA" id="ARBA00022741"/>
    </source>
</evidence>
<dbReference type="SUPFAM" id="SSF52540">
    <property type="entry name" value="P-loop containing nucleoside triphosphate hydrolases"/>
    <property type="match status" value="1"/>
</dbReference>
<dbReference type="InterPro" id="IPR010624">
    <property type="entry name" value="KaiC_dom"/>
</dbReference>
<evidence type="ECO:0000256" key="2">
    <source>
        <dbReference type="ARBA" id="ARBA00022840"/>
    </source>
</evidence>
<dbReference type="RefSeq" id="WP_091933978.1">
    <property type="nucleotide sequence ID" value="NZ_FOUJ01000001.1"/>
</dbReference>
<reference evidence="5" key="1">
    <citation type="submission" date="2016-10" db="EMBL/GenBank/DDBJ databases">
        <authorList>
            <person name="Varghese N."/>
            <person name="Submissions S."/>
        </authorList>
    </citation>
    <scope>NUCLEOTIDE SEQUENCE [LARGE SCALE GENOMIC DNA]</scope>
    <source>
        <strain evidence="5">Mob M</strain>
    </source>
</reference>
<evidence type="ECO:0000313" key="5">
    <source>
        <dbReference type="Proteomes" id="UP000198535"/>
    </source>
</evidence>
<dbReference type="Gene3D" id="3.40.50.300">
    <property type="entry name" value="P-loop containing nucleotide triphosphate hydrolases"/>
    <property type="match status" value="1"/>
</dbReference>
<dbReference type="InterPro" id="IPR014774">
    <property type="entry name" value="KaiC-like_dom"/>
</dbReference>
<keyword evidence="2" id="KW-0067">ATP-binding</keyword>